<dbReference type="FunFam" id="3.10.50.40:FF:000050">
    <property type="entry name" value="Peptidylprolyl isomerase"/>
    <property type="match status" value="1"/>
</dbReference>
<keyword evidence="4 6" id="KW-0413">Isomerase</keyword>
<accession>A0A0A1TQ99</accession>
<sequence>MGVTKTIIKEGSGPVAQVGQRVTIEYTGWLKDTSKPDNKGNKFDSSVGRGDFTVQIGVGQVIKGWEEGVTQMKVGEKATLDISSDFGYGARGFTGHIPPNADLIFDVELKSAQ</sequence>
<name>A0A0A1TQ99_9HYPO</name>
<keyword evidence="3 6" id="KW-0697">Rotamase</keyword>
<dbReference type="InterPro" id="IPR050689">
    <property type="entry name" value="FKBP-type_PPIase"/>
</dbReference>
<keyword evidence="9" id="KW-1185">Reference proteome</keyword>
<comment type="catalytic activity">
    <reaction evidence="1 6">
        <text>[protein]-peptidylproline (omega=180) = [protein]-peptidylproline (omega=0)</text>
        <dbReference type="Rhea" id="RHEA:16237"/>
        <dbReference type="Rhea" id="RHEA-COMP:10747"/>
        <dbReference type="Rhea" id="RHEA-COMP:10748"/>
        <dbReference type="ChEBI" id="CHEBI:83833"/>
        <dbReference type="ChEBI" id="CHEBI:83834"/>
        <dbReference type="EC" id="5.2.1.8"/>
    </reaction>
</comment>
<dbReference type="InterPro" id="IPR001179">
    <property type="entry name" value="PPIase_FKBP_dom"/>
</dbReference>
<dbReference type="EC" id="5.2.1.8" evidence="6"/>
<dbReference type="PANTHER" id="PTHR10516">
    <property type="entry name" value="PEPTIDYL-PROLYL CIS-TRANS ISOMERASE"/>
    <property type="match status" value="1"/>
</dbReference>
<dbReference type="HOGENOM" id="CLU_013615_12_1_1"/>
<dbReference type="PROSITE" id="PS50059">
    <property type="entry name" value="FKBP_PPIASE"/>
    <property type="match status" value="1"/>
</dbReference>
<dbReference type="STRING" id="1531966.A0A0A1TQ99"/>
<evidence type="ECO:0000256" key="5">
    <source>
        <dbReference type="ARBA" id="ARBA00038106"/>
    </source>
</evidence>
<protein>
    <recommendedName>
        <fullName evidence="6">peptidylprolyl isomerase</fullName>
        <ecNumber evidence="6">5.2.1.8</ecNumber>
    </recommendedName>
</protein>
<feature type="domain" description="PPIase FKBP-type" evidence="7">
    <location>
        <begin position="19"/>
        <end position="113"/>
    </location>
</feature>
<evidence type="ECO:0000259" key="7">
    <source>
        <dbReference type="PROSITE" id="PS50059"/>
    </source>
</evidence>
<evidence type="ECO:0000313" key="9">
    <source>
        <dbReference type="Proteomes" id="UP000039046"/>
    </source>
</evidence>
<comment type="similarity">
    <text evidence="5">Belongs to the FKBP-type PPIase family. FKBP1 subfamily.</text>
</comment>
<evidence type="ECO:0000256" key="6">
    <source>
        <dbReference type="PROSITE-ProRule" id="PRU00277"/>
    </source>
</evidence>
<evidence type="ECO:0000256" key="4">
    <source>
        <dbReference type="ARBA" id="ARBA00023235"/>
    </source>
</evidence>
<gene>
    <name evidence="8" type="ORF">VHEMI09409</name>
</gene>
<dbReference type="SUPFAM" id="SSF54534">
    <property type="entry name" value="FKBP-like"/>
    <property type="match status" value="1"/>
</dbReference>
<dbReference type="GO" id="GO:0005737">
    <property type="term" value="C:cytoplasm"/>
    <property type="evidence" value="ECO:0007669"/>
    <property type="project" value="TreeGrafter"/>
</dbReference>
<dbReference type="InterPro" id="IPR046357">
    <property type="entry name" value="PPIase_dom_sf"/>
</dbReference>
<evidence type="ECO:0000313" key="8">
    <source>
        <dbReference type="EMBL" id="CEJ93843.1"/>
    </source>
</evidence>
<dbReference type="GO" id="GO:0003755">
    <property type="term" value="F:peptidyl-prolyl cis-trans isomerase activity"/>
    <property type="evidence" value="ECO:0007669"/>
    <property type="project" value="UniProtKB-KW"/>
</dbReference>
<evidence type="ECO:0000256" key="3">
    <source>
        <dbReference type="ARBA" id="ARBA00023110"/>
    </source>
</evidence>
<dbReference type="EMBL" id="CDHN01000006">
    <property type="protein sequence ID" value="CEJ93843.1"/>
    <property type="molecule type" value="Genomic_DNA"/>
</dbReference>
<dbReference type="PANTHER" id="PTHR10516:SF447">
    <property type="entry name" value="FK506-BINDING PROTEIN 1B"/>
    <property type="match status" value="1"/>
</dbReference>
<reference evidence="8 9" key="1">
    <citation type="journal article" date="2015" name="Genome Announc.">
        <title>Draft Genome Sequence and Gene Annotation of the Entomopathogenic Fungus Verticillium hemipterigenum.</title>
        <authorList>
            <person name="Horn F."/>
            <person name="Habel A."/>
            <person name="Scharf D.H."/>
            <person name="Dworschak J."/>
            <person name="Brakhage A.A."/>
            <person name="Guthke R."/>
            <person name="Hertweck C."/>
            <person name="Linde J."/>
        </authorList>
    </citation>
    <scope>NUCLEOTIDE SEQUENCE [LARGE SCALE GENOMIC DNA]</scope>
</reference>
<evidence type="ECO:0000256" key="2">
    <source>
        <dbReference type="ARBA" id="ARBA00002388"/>
    </source>
</evidence>
<organism evidence="8 9">
    <name type="scientific">[Torrubiella] hemipterigena</name>
    <dbReference type="NCBI Taxonomy" id="1531966"/>
    <lineage>
        <taxon>Eukaryota</taxon>
        <taxon>Fungi</taxon>
        <taxon>Dikarya</taxon>
        <taxon>Ascomycota</taxon>
        <taxon>Pezizomycotina</taxon>
        <taxon>Sordariomycetes</taxon>
        <taxon>Hypocreomycetidae</taxon>
        <taxon>Hypocreales</taxon>
        <taxon>Clavicipitaceae</taxon>
        <taxon>Clavicipitaceae incertae sedis</taxon>
        <taxon>'Torrubiella' clade</taxon>
    </lineage>
</organism>
<dbReference type="Gene3D" id="3.10.50.40">
    <property type="match status" value="1"/>
</dbReference>
<proteinExistence type="inferred from homology"/>
<dbReference type="Proteomes" id="UP000039046">
    <property type="component" value="Unassembled WGS sequence"/>
</dbReference>
<comment type="function">
    <text evidence="2">PPIases accelerate the folding of proteins. It catalyzes the cis-trans isomerization of proline imidic peptide bonds in oligopeptides.</text>
</comment>
<evidence type="ECO:0000256" key="1">
    <source>
        <dbReference type="ARBA" id="ARBA00000971"/>
    </source>
</evidence>
<dbReference type="OrthoDB" id="1902587at2759"/>
<dbReference type="Pfam" id="PF00254">
    <property type="entry name" value="FKBP_C"/>
    <property type="match status" value="1"/>
</dbReference>
<dbReference type="AlphaFoldDB" id="A0A0A1TQ99"/>